<dbReference type="Proteomes" id="UP001232536">
    <property type="component" value="Unassembled WGS sequence"/>
</dbReference>
<dbReference type="PANTHER" id="PTHR43847:SF1">
    <property type="entry name" value="BLL3993 PROTEIN"/>
    <property type="match status" value="1"/>
</dbReference>
<evidence type="ECO:0000256" key="4">
    <source>
        <dbReference type="ARBA" id="ARBA00023136"/>
    </source>
</evidence>
<feature type="transmembrane region" description="Helical" evidence="6">
    <location>
        <begin position="118"/>
        <end position="139"/>
    </location>
</feature>
<dbReference type="InterPro" id="IPR007318">
    <property type="entry name" value="Phopholipid_MeTrfase"/>
</dbReference>
<dbReference type="EC" id="2.1.1.100" evidence="7"/>
<protein>
    <submittedName>
        <fullName evidence="7">Isoprenylcysteine carboxylmethyltransferase family protein</fullName>
        <ecNumber evidence="7">2.1.1.100</ecNumber>
        <ecNumber evidence="7">2.1.1.334</ecNumber>
    </submittedName>
</protein>
<organism evidence="7 8">
    <name type="scientific">Actinotalea lenta</name>
    <dbReference type="NCBI Taxonomy" id="3064654"/>
    <lineage>
        <taxon>Bacteria</taxon>
        <taxon>Bacillati</taxon>
        <taxon>Actinomycetota</taxon>
        <taxon>Actinomycetes</taxon>
        <taxon>Micrococcales</taxon>
        <taxon>Cellulomonadaceae</taxon>
        <taxon>Actinotalea</taxon>
    </lineage>
</organism>
<dbReference type="Pfam" id="PF04191">
    <property type="entry name" value="PEMT"/>
    <property type="match status" value="1"/>
</dbReference>
<dbReference type="GO" id="GO:0004671">
    <property type="term" value="F:protein C-terminal S-isoprenylcysteine carboxyl O-methyltransferase activity"/>
    <property type="evidence" value="ECO:0007669"/>
    <property type="project" value="UniProtKB-EC"/>
</dbReference>
<keyword evidence="7" id="KW-0489">Methyltransferase</keyword>
<dbReference type="EC" id="2.1.1.334" evidence="7"/>
<keyword evidence="3 6" id="KW-1133">Transmembrane helix</keyword>
<evidence type="ECO:0000313" key="7">
    <source>
        <dbReference type="EMBL" id="MDO8106353.1"/>
    </source>
</evidence>
<keyword evidence="8" id="KW-1185">Reference proteome</keyword>
<feature type="region of interest" description="Disordered" evidence="5">
    <location>
        <begin position="1"/>
        <end position="25"/>
    </location>
</feature>
<evidence type="ECO:0000256" key="6">
    <source>
        <dbReference type="SAM" id="Phobius"/>
    </source>
</evidence>
<dbReference type="Gene3D" id="1.20.120.1630">
    <property type="match status" value="1"/>
</dbReference>
<keyword evidence="4 6" id="KW-0472">Membrane</keyword>
<gene>
    <name evidence="7" type="ORF">Q6348_03985</name>
</gene>
<evidence type="ECO:0000256" key="2">
    <source>
        <dbReference type="ARBA" id="ARBA00022692"/>
    </source>
</evidence>
<dbReference type="PANTHER" id="PTHR43847">
    <property type="entry name" value="BLL3993 PROTEIN"/>
    <property type="match status" value="1"/>
</dbReference>
<sequence length="192" mass="20194">MSGAAGSDGETPAGADGSAPRAPDGWAPAEAVPDVWVVSAGEVRTARLLVAAQFVLLGLIAVLPGGWGWPVPAWLRWSALAGVVAGLVVMLLAGTALGRGLTAVPIPNRHAVLRTGGLYRVVRHPIYTGLLLAAGSWTVGSGSGWRALAFVALVVLLSVKARWEEERLARRFAAYPDYASRTPRFVPGWRVR</sequence>
<evidence type="ECO:0000313" key="8">
    <source>
        <dbReference type="Proteomes" id="UP001232536"/>
    </source>
</evidence>
<keyword evidence="7" id="KW-0808">Transferase</keyword>
<comment type="caution">
    <text evidence="7">The sequence shown here is derived from an EMBL/GenBank/DDBJ whole genome shotgun (WGS) entry which is preliminary data.</text>
</comment>
<proteinExistence type="predicted"/>
<feature type="transmembrane region" description="Helical" evidence="6">
    <location>
        <begin position="48"/>
        <end position="69"/>
    </location>
</feature>
<dbReference type="RefSeq" id="WP_304600026.1">
    <property type="nucleotide sequence ID" value="NZ_JAUQYO010000001.1"/>
</dbReference>
<evidence type="ECO:0000256" key="1">
    <source>
        <dbReference type="ARBA" id="ARBA00004127"/>
    </source>
</evidence>
<reference evidence="7 8" key="1">
    <citation type="submission" date="2023-07" db="EMBL/GenBank/DDBJ databases">
        <title>Description of novel actinomycetes strains, isolated from tidal flat sediment.</title>
        <authorList>
            <person name="Lu C."/>
        </authorList>
    </citation>
    <scope>NUCLEOTIDE SEQUENCE [LARGE SCALE GENOMIC DNA]</scope>
    <source>
        <strain evidence="7 8">SYSU T00b441</strain>
    </source>
</reference>
<dbReference type="EMBL" id="JAUQYP010000001">
    <property type="protein sequence ID" value="MDO8106353.1"/>
    <property type="molecule type" value="Genomic_DNA"/>
</dbReference>
<feature type="transmembrane region" description="Helical" evidence="6">
    <location>
        <begin position="145"/>
        <end position="163"/>
    </location>
</feature>
<evidence type="ECO:0000256" key="3">
    <source>
        <dbReference type="ARBA" id="ARBA00022989"/>
    </source>
</evidence>
<keyword evidence="2 6" id="KW-0812">Transmembrane</keyword>
<dbReference type="InterPro" id="IPR052527">
    <property type="entry name" value="Metal_cation-efflux_comp"/>
</dbReference>
<evidence type="ECO:0000256" key="5">
    <source>
        <dbReference type="SAM" id="MobiDB-lite"/>
    </source>
</evidence>
<comment type="subcellular location">
    <subcellularLocation>
        <location evidence="1">Endomembrane system</location>
        <topology evidence="1">Multi-pass membrane protein</topology>
    </subcellularLocation>
</comment>
<dbReference type="GO" id="GO:0032259">
    <property type="term" value="P:methylation"/>
    <property type="evidence" value="ECO:0007669"/>
    <property type="project" value="UniProtKB-KW"/>
</dbReference>
<feature type="transmembrane region" description="Helical" evidence="6">
    <location>
        <begin position="75"/>
        <end position="97"/>
    </location>
</feature>
<name>A0ABT9D6A7_9CELL</name>
<accession>A0ABT9D6A7</accession>